<name>A0A9D9DKP6_9BACL</name>
<reference evidence="1" key="1">
    <citation type="submission" date="2020-10" db="EMBL/GenBank/DDBJ databases">
        <authorList>
            <person name="Gilroy R."/>
        </authorList>
    </citation>
    <scope>NUCLEOTIDE SEQUENCE</scope>
    <source>
        <strain evidence="1">11159</strain>
    </source>
</reference>
<dbReference type="Proteomes" id="UP000823613">
    <property type="component" value="Unassembled WGS sequence"/>
</dbReference>
<evidence type="ECO:0000313" key="1">
    <source>
        <dbReference type="EMBL" id="MBO8426944.1"/>
    </source>
</evidence>
<proteinExistence type="predicted"/>
<evidence type="ECO:0000313" key="2">
    <source>
        <dbReference type="Proteomes" id="UP000823613"/>
    </source>
</evidence>
<feature type="non-terminal residue" evidence="1">
    <location>
        <position position="47"/>
    </location>
</feature>
<dbReference type="EMBL" id="JADIMY010000001">
    <property type="protein sequence ID" value="MBO8426944.1"/>
    <property type="molecule type" value="Genomic_DNA"/>
</dbReference>
<gene>
    <name evidence="1" type="ORF">IAC58_00030</name>
</gene>
<dbReference type="AlphaFoldDB" id="A0A9D9DKP6"/>
<accession>A0A9D9DKP6</accession>
<organism evidence="1 2">
    <name type="scientific">Candidatus Onthovivens merdipullorum</name>
    <dbReference type="NCBI Taxonomy" id="2840889"/>
    <lineage>
        <taxon>Bacteria</taxon>
        <taxon>Bacillati</taxon>
        <taxon>Bacillota</taxon>
        <taxon>Bacilli</taxon>
        <taxon>Bacillales</taxon>
        <taxon>Candidatus Onthovivens</taxon>
    </lineage>
</organism>
<protein>
    <submittedName>
        <fullName evidence="1">Uncharacterized protein</fullName>
    </submittedName>
</protein>
<reference evidence="1" key="2">
    <citation type="journal article" date="2021" name="PeerJ">
        <title>Extensive microbial diversity within the chicken gut microbiome revealed by metagenomics and culture.</title>
        <authorList>
            <person name="Gilroy R."/>
            <person name="Ravi A."/>
            <person name="Getino M."/>
            <person name="Pursley I."/>
            <person name="Horton D.L."/>
            <person name="Alikhan N.F."/>
            <person name="Baker D."/>
            <person name="Gharbi K."/>
            <person name="Hall N."/>
            <person name="Watson M."/>
            <person name="Adriaenssens E.M."/>
            <person name="Foster-Nyarko E."/>
            <person name="Jarju S."/>
            <person name="Secka A."/>
            <person name="Antonio M."/>
            <person name="Oren A."/>
            <person name="Chaudhuri R.R."/>
            <person name="La Ragione R."/>
            <person name="Hildebrand F."/>
            <person name="Pallen M.J."/>
        </authorList>
    </citation>
    <scope>NUCLEOTIDE SEQUENCE</scope>
    <source>
        <strain evidence="1">11159</strain>
    </source>
</reference>
<sequence>MEKLLTNHIDELTLILDDYSSSNDLELAETRKKLKNKLFLNKIFKVI</sequence>
<comment type="caution">
    <text evidence="1">The sequence shown here is derived from an EMBL/GenBank/DDBJ whole genome shotgun (WGS) entry which is preliminary data.</text>
</comment>